<name>A0A4R5QJQ6_9PROT</name>
<proteinExistence type="predicted"/>
<dbReference type="Gene3D" id="3.90.420.10">
    <property type="entry name" value="Oxidoreductase, molybdopterin-binding domain"/>
    <property type="match status" value="1"/>
</dbReference>
<dbReference type="EMBL" id="SMSJ01000004">
    <property type="protein sequence ID" value="TDH63644.1"/>
    <property type="molecule type" value="Genomic_DNA"/>
</dbReference>
<dbReference type="PANTHER" id="PTHR43032">
    <property type="entry name" value="PROTEIN-METHIONINE-SULFOXIDE REDUCTASE"/>
    <property type="match status" value="1"/>
</dbReference>
<reference evidence="2 3" key="1">
    <citation type="journal article" date="2016" name="J. Microbiol.">
        <title>Dankookia rubra gen. nov., sp. nov., an alphaproteobacterium isolated from sediment of a shallow stream.</title>
        <authorList>
            <person name="Kim W.H."/>
            <person name="Kim D.H."/>
            <person name="Kang K."/>
            <person name="Ahn T.Y."/>
        </authorList>
    </citation>
    <scope>NUCLEOTIDE SEQUENCE [LARGE SCALE GENOMIC DNA]</scope>
    <source>
        <strain evidence="2 3">JCM30602</strain>
    </source>
</reference>
<dbReference type="OrthoDB" id="9778777at2"/>
<dbReference type="InterPro" id="IPR036374">
    <property type="entry name" value="OxRdtase_Mopterin-bd_sf"/>
</dbReference>
<evidence type="ECO:0000259" key="1">
    <source>
        <dbReference type="Pfam" id="PF00174"/>
    </source>
</evidence>
<protein>
    <submittedName>
        <fullName evidence="2">Sulfite oxidase-like oxidoreductase</fullName>
    </submittedName>
</protein>
<dbReference type="InterPro" id="IPR000572">
    <property type="entry name" value="OxRdtase_Mopterin-bd_dom"/>
</dbReference>
<dbReference type="Proteomes" id="UP000295096">
    <property type="component" value="Unassembled WGS sequence"/>
</dbReference>
<comment type="caution">
    <text evidence="2">The sequence shown here is derived from an EMBL/GenBank/DDBJ whole genome shotgun (WGS) entry which is preliminary data.</text>
</comment>
<feature type="domain" description="Oxidoreductase molybdopterin-binding" evidence="1">
    <location>
        <begin position="62"/>
        <end position="206"/>
    </location>
</feature>
<accession>A0A4R5QJQ6</accession>
<keyword evidence="3" id="KW-1185">Reference proteome</keyword>
<dbReference type="Pfam" id="PF00174">
    <property type="entry name" value="Oxidored_molyb"/>
    <property type="match status" value="1"/>
</dbReference>
<dbReference type="AlphaFoldDB" id="A0A4R5QJQ6"/>
<dbReference type="CDD" id="cd02109">
    <property type="entry name" value="arch_bact_SO_family_Moco"/>
    <property type="match status" value="1"/>
</dbReference>
<dbReference type="PANTHER" id="PTHR43032:SF4">
    <property type="entry name" value="OXIDOREDUCTASE MOLYBDOPTERIN-BINDING DOMAIN-CONTAINING PROTEIN"/>
    <property type="match status" value="1"/>
</dbReference>
<gene>
    <name evidence="2" type="ORF">E2C06_04775</name>
</gene>
<evidence type="ECO:0000313" key="3">
    <source>
        <dbReference type="Proteomes" id="UP000295096"/>
    </source>
</evidence>
<sequence>MAEEDETVPVTGRIRDKLVETKQAWARDGRLLTGTQLDPSRDRLPPGQTLVKDWPVLDLGVQPDVSPDKWRLRVEGLVQAPVRLTLPEFMALPQTELVNDIHCVTQWSRYNNHWQGVRAKDLIAMARPKEEARFVSFTSYDGYTTNVPLSEFVADEVLLAHSWEGAPLTRQHGGPVRVVLPRLYFWKSPKWVTRIELLRDDRPGFWEVRGYHNNGDPWAEERYG</sequence>
<organism evidence="2 3">
    <name type="scientific">Dankookia rubra</name>
    <dbReference type="NCBI Taxonomy" id="1442381"/>
    <lineage>
        <taxon>Bacteria</taxon>
        <taxon>Pseudomonadati</taxon>
        <taxon>Pseudomonadota</taxon>
        <taxon>Alphaproteobacteria</taxon>
        <taxon>Acetobacterales</taxon>
        <taxon>Roseomonadaceae</taxon>
        <taxon>Dankookia</taxon>
    </lineage>
</organism>
<dbReference type="SUPFAM" id="SSF56524">
    <property type="entry name" value="Oxidoreductase molybdopterin-binding domain"/>
    <property type="match status" value="1"/>
</dbReference>
<evidence type="ECO:0000313" key="2">
    <source>
        <dbReference type="EMBL" id="TDH63644.1"/>
    </source>
</evidence>
<dbReference type="RefSeq" id="WP_133287438.1">
    <property type="nucleotide sequence ID" value="NZ_SMSJ01000004.1"/>
</dbReference>